<reference evidence="3" key="2">
    <citation type="submission" date="2020-04" db="EMBL/GenBank/DDBJ databases">
        <authorList>
            <consortium name="NCBI Genome Project"/>
        </authorList>
    </citation>
    <scope>NUCLEOTIDE SEQUENCE</scope>
    <source>
        <strain evidence="3">CBS 342.82</strain>
    </source>
</reference>
<dbReference type="AlphaFoldDB" id="A0A6J3MD36"/>
<dbReference type="InterPro" id="IPR002575">
    <property type="entry name" value="Aminoglycoside_PTrfase"/>
</dbReference>
<proteinExistence type="predicted"/>
<sequence length="302" mass="34496">MGCAQSTSTFTPTDLPTGDSVWFHGLESDYPSIEEIRQNAEDIFGAAAQAYRPKPVRFPGRKLIVKWGTFVGIAEGQCIWFLQNHLAHLVPVPKIYGWKRDGEQTFLFLELVDGSPLDERWPRLKPGERRAACRELRHATQALKRVRTPHDYPSLCSISGGALRDITFLDGDIDTTGPHDNAADFHDALAKLALPPSETFTNPRKEVDELSGFDDRIPIKFTHADLDKSNIILSREGDGPCRLLAIIDWHQAGWYPEPWEYLKAQSLDDYDSEWVRIYLAKFLKKPKFQYLRSYEFVRMSTI</sequence>
<feature type="domain" description="Aminoglycoside phosphotransferase" evidence="1">
    <location>
        <begin position="82"/>
        <end position="280"/>
    </location>
</feature>
<dbReference type="RefSeq" id="XP_033461793.1">
    <property type="nucleotide sequence ID" value="XM_033601194.1"/>
</dbReference>
<organism evidence="3">
    <name type="scientific">Dissoconium aciculare CBS 342.82</name>
    <dbReference type="NCBI Taxonomy" id="1314786"/>
    <lineage>
        <taxon>Eukaryota</taxon>
        <taxon>Fungi</taxon>
        <taxon>Dikarya</taxon>
        <taxon>Ascomycota</taxon>
        <taxon>Pezizomycotina</taxon>
        <taxon>Dothideomycetes</taxon>
        <taxon>Dothideomycetidae</taxon>
        <taxon>Mycosphaerellales</taxon>
        <taxon>Dissoconiaceae</taxon>
        <taxon>Dissoconium</taxon>
    </lineage>
</organism>
<dbReference type="PANTHER" id="PTHR21310:SF54">
    <property type="entry name" value="AMINOGLYCOSIDE PHOSPHOTRANSFERASE DOMAIN-CONTAINING PROTEIN"/>
    <property type="match status" value="1"/>
</dbReference>
<dbReference type="Proteomes" id="UP000504637">
    <property type="component" value="Unplaced"/>
</dbReference>
<evidence type="ECO:0000313" key="2">
    <source>
        <dbReference type="Proteomes" id="UP000504637"/>
    </source>
</evidence>
<reference evidence="3" key="1">
    <citation type="submission" date="2020-01" db="EMBL/GenBank/DDBJ databases">
        <authorList>
            <consortium name="DOE Joint Genome Institute"/>
            <person name="Haridas S."/>
            <person name="Albert R."/>
            <person name="Binder M."/>
            <person name="Bloem J."/>
            <person name="Labutti K."/>
            <person name="Salamov A."/>
            <person name="Andreopoulos B."/>
            <person name="Baker S.E."/>
            <person name="Barry K."/>
            <person name="Bills G."/>
            <person name="Bluhm B.H."/>
            <person name="Cannon C."/>
            <person name="Castanera R."/>
            <person name="Culley D.E."/>
            <person name="Daum C."/>
            <person name="Ezra D."/>
            <person name="Gonzalez J.B."/>
            <person name="Henrissat B."/>
            <person name="Kuo A."/>
            <person name="Liang C."/>
            <person name="Lipzen A."/>
            <person name="Lutzoni F."/>
            <person name="Magnuson J."/>
            <person name="Mondo S."/>
            <person name="Nolan M."/>
            <person name="Ohm R."/>
            <person name="Pangilinan J."/>
            <person name="Park H.-J."/>
            <person name="Ramirez L."/>
            <person name="Alfaro M."/>
            <person name="Sun H."/>
            <person name="Tritt A."/>
            <person name="Yoshinaga Y."/>
            <person name="Zwiers L.-H."/>
            <person name="Turgeon B.G."/>
            <person name="Goodwin S.B."/>
            <person name="Spatafora J.W."/>
            <person name="Crous P.W."/>
            <person name="Grigoriev I.V."/>
        </authorList>
    </citation>
    <scope>NUCLEOTIDE SEQUENCE</scope>
    <source>
        <strain evidence="3">CBS 342.82</strain>
    </source>
</reference>
<dbReference type="InterPro" id="IPR051678">
    <property type="entry name" value="AGP_Transferase"/>
</dbReference>
<accession>A0A6J3MD36</accession>
<reference evidence="3" key="3">
    <citation type="submission" date="2025-08" db="UniProtKB">
        <authorList>
            <consortium name="RefSeq"/>
        </authorList>
    </citation>
    <scope>IDENTIFICATION</scope>
    <source>
        <strain evidence="3">CBS 342.82</strain>
    </source>
</reference>
<name>A0A6J3MD36_9PEZI</name>
<evidence type="ECO:0000259" key="1">
    <source>
        <dbReference type="Pfam" id="PF01636"/>
    </source>
</evidence>
<protein>
    <recommendedName>
        <fullName evidence="1">Aminoglycoside phosphotransferase domain-containing protein</fullName>
    </recommendedName>
</protein>
<keyword evidence="2" id="KW-1185">Reference proteome</keyword>
<gene>
    <name evidence="3" type="ORF">K489DRAFT_316862</name>
</gene>
<dbReference type="OrthoDB" id="5404599at2759"/>
<dbReference type="SUPFAM" id="SSF56112">
    <property type="entry name" value="Protein kinase-like (PK-like)"/>
    <property type="match status" value="1"/>
</dbReference>
<evidence type="ECO:0000313" key="3">
    <source>
        <dbReference type="RefSeq" id="XP_033461793.1"/>
    </source>
</evidence>
<dbReference type="PANTHER" id="PTHR21310">
    <property type="entry name" value="AMINOGLYCOSIDE PHOSPHOTRANSFERASE-RELATED-RELATED"/>
    <property type="match status" value="1"/>
</dbReference>
<dbReference type="Pfam" id="PF01636">
    <property type="entry name" value="APH"/>
    <property type="match status" value="1"/>
</dbReference>
<dbReference type="GeneID" id="54358994"/>
<dbReference type="InterPro" id="IPR011009">
    <property type="entry name" value="Kinase-like_dom_sf"/>
</dbReference>